<protein>
    <recommendedName>
        <fullName evidence="2">DUF4283 domain-containing protein</fullName>
    </recommendedName>
</protein>
<name>A0A438C0C2_VITVI</name>
<dbReference type="Proteomes" id="UP000288805">
    <property type="component" value="Unassembled WGS sequence"/>
</dbReference>
<comment type="caution">
    <text evidence="3">The sequence shown here is derived from an EMBL/GenBank/DDBJ whole genome shotgun (WGS) entry which is preliminary data.</text>
</comment>
<accession>A0A438C0C2</accession>
<feature type="compositionally biased region" description="Basic and acidic residues" evidence="1">
    <location>
        <begin position="1"/>
        <end position="13"/>
    </location>
</feature>
<feature type="region of interest" description="Disordered" evidence="1">
    <location>
        <begin position="1"/>
        <end position="37"/>
    </location>
</feature>
<feature type="compositionally biased region" description="Low complexity" evidence="1">
    <location>
        <begin position="437"/>
        <end position="448"/>
    </location>
</feature>
<feature type="region of interest" description="Disordered" evidence="1">
    <location>
        <begin position="374"/>
        <end position="452"/>
    </location>
</feature>
<dbReference type="AlphaFoldDB" id="A0A438C0C2"/>
<evidence type="ECO:0000313" key="4">
    <source>
        <dbReference type="Proteomes" id="UP000288805"/>
    </source>
</evidence>
<organism evidence="3 4">
    <name type="scientific">Vitis vinifera</name>
    <name type="common">Grape</name>
    <dbReference type="NCBI Taxonomy" id="29760"/>
    <lineage>
        <taxon>Eukaryota</taxon>
        <taxon>Viridiplantae</taxon>
        <taxon>Streptophyta</taxon>
        <taxon>Embryophyta</taxon>
        <taxon>Tracheophyta</taxon>
        <taxon>Spermatophyta</taxon>
        <taxon>Magnoliopsida</taxon>
        <taxon>eudicotyledons</taxon>
        <taxon>Gunneridae</taxon>
        <taxon>Pentapetalae</taxon>
        <taxon>rosids</taxon>
        <taxon>Vitales</taxon>
        <taxon>Vitaceae</taxon>
        <taxon>Viteae</taxon>
        <taxon>Vitis</taxon>
    </lineage>
</organism>
<reference evidence="3 4" key="1">
    <citation type="journal article" date="2018" name="PLoS Genet.">
        <title>Population sequencing reveals clonal diversity and ancestral inbreeding in the grapevine cultivar Chardonnay.</title>
        <authorList>
            <person name="Roach M.J."/>
            <person name="Johnson D.L."/>
            <person name="Bohlmann J."/>
            <person name="van Vuuren H.J."/>
            <person name="Jones S.J."/>
            <person name="Pretorius I.S."/>
            <person name="Schmidt S.A."/>
            <person name="Borneman A.R."/>
        </authorList>
    </citation>
    <scope>NUCLEOTIDE SEQUENCE [LARGE SCALE GENOMIC DNA]</scope>
    <source>
        <strain evidence="4">cv. Chardonnay</strain>
        <tissue evidence="3">Leaf</tissue>
    </source>
</reference>
<dbReference type="PANTHER" id="PTHR34427">
    <property type="entry name" value="DUF4283 DOMAIN PROTEIN"/>
    <property type="match status" value="1"/>
</dbReference>
<sequence>MFERASERTRAAESEEASEPAGGENVSRAENRRKRKTRSFGVESKSFVLEMEERRGKTLITITESKKGVSSWVRMGMFSVGLFMEGLHQCIEDVNEGRWEKGWKEKGRNFSLMRITNRGGCFLRLGVIDLELKSYSICIPKGKGGKGGWSAMVEALYQLDNSIINKEKQEEMRVRGRQCTEMTKGRSFADAVKGGWNKESKIIRVELEPQHHNRGNLGNLGGDMAKAWGLKGKMGMASMGKGCVLLEFEFVEEARRVNLSGIRAVRGVQMGLECWDPNSGCLEEGETRKEVWVRILGLPMSLWVPSVLKRVGDACGGFLDVDPQTESLEELQWARVLVRSDGETFPDTLELGFEETTYSVTLWWERMPSIRTEEGRKQSRWNPSTREIEGDEASRAATRVEQLVGVETEAQSQSDDGIDCLSQDMGPSVKRAQTRVGSPQGPGSKSGPTASGLLWALGPSHLQLLMPQRGISLGRGFLIGWGGVQALVWAQAHKRGRNGEKTTAGPNQPSAERMLEEEAARYVSEINMGGTRVQGSFSSNLLCFGRTPEREYYDHSGGEEKEFWLEVGREDQIQKIIQEEGRAVGTWLKSAAMTLRVGIWGGLQTNGLVKRAERRTNSIGRKVA</sequence>
<evidence type="ECO:0000313" key="3">
    <source>
        <dbReference type="EMBL" id="RVW16680.1"/>
    </source>
</evidence>
<feature type="domain" description="DUF4283" evidence="2">
    <location>
        <begin position="216"/>
        <end position="282"/>
    </location>
</feature>
<evidence type="ECO:0000256" key="1">
    <source>
        <dbReference type="SAM" id="MobiDB-lite"/>
    </source>
</evidence>
<dbReference type="InterPro" id="IPR025558">
    <property type="entry name" value="DUF4283"/>
</dbReference>
<dbReference type="EMBL" id="QGNW01002586">
    <property type="protein sequence ID" value="RVW16680.1"/>
    <property type="molecule type" value="Genomic_DNA"/>
</dbReference>
<dbReference type="PANTHER" id="PTHR34427:SF5">
    <property type="entry name" value="DUF4283 DOMAIN-CONTAINING PROTEIN"/>
    <property type="match status" value="1"/>
</dbReference>
<proteinExistence type="predicted"/>
<gene>
    <name evidence="3" type="ORF">CK203_080857</name>
</gene>
<dbReference type="Pfam" id="PF14111">
    <property type="entry name" value="DUF4283"/>
    <property type="match status" value="1"/>
</dbReference>
<evidence type="ECO:0000259" key="2">
    <source>
        <dbReference type="Pfam" id="PF14111"/>
    </source>
</evidence>